<dbReference type="InterPro" id="IPR055411">
    <property type="entry name" value="LRR_FXL15/At3g58940/PEG3-like"/>
</dbReference>
<dbReference type="InterPro" id="IPR036047">
    <property type="entry name" value="F-box-like_dom_sf"/>
</dbReference>
<dbReference type="SUPFAM" id="SSF81383">
    <property type="entry name" value="F-box domain"/>
    <property type="match status" value="1"/>
</dbReference>
<sequence length="451" mass="50693">MKGSCGSNADRISNLPRDVMQLILTFLPVKDAAKTATLSKQWRENWRANTQLVFDRDFSRMSKKELYALHSSKPLMLEIFKALLVPDGPITKFELIIPGLKPSPDIMDLIVVYLSKKHVQEFILAFSHHLDDDGYPAIDGKVPPALFSARQLNYLKLHGCEFTAPSWFLGFSNLTFLELTHVIVYPNFYGDFLPKCPLIQSLMLYTCASAAVESHFKAELVAPSLKVFESNVWNICFKHTPLLSVVSIGNYSSVKHCEHSNFNEYNPDMVAAFASLRAIQKLIVGAELLQFFASGNVPFMLPTLLHQLKVVQLESIVLYRLSEARVLVCLITSSPNLQNLSIWSSSAPGLPQTEAIDSLQLLLEADNHSTASCFQCLEELRLDAIRGNKVELDLLRFALATAPLLRRIYIKPAKELDSKKGHKFLKNVTQYKRASKEAEVIYISDDEADTL</sequence>
<dbReference type="InterPro" id="IPR053781">
    <property type="entry name" value="F-box_AtFBL13-like"/>
</dbReference>
<dbReference type="Pfam" id="PF00646">
    <property type="entry name" value="F-box"/>
    <property type="match status" value="1"/>
</dbReference>
<evidence type="ECO:0000313" key="3">
    <source>
        <dbReference type="Proteomes" id="UP001497516"/>
    </source>
</evidence>
<dbReference type="AlphaFoldDB" id="A0AAV2F3E6"/>
<dbReference type="InterPro" id="IPR032675">
    <property type="entry name" value="LRR_dom_sf"/>
</dbReference>
<dbReference type="SUPFAM" id="SSF52047">
    <property type="entry name" value="RNI-like"/>
    <property type="match status" value="1"/>
</dbReference>
<dbReference type="PROSITE" id="PS50181">
    <property type="entry name" value="FBOX"/>
    <property type="match status" value="1"/>
</dbReference>
<evidence type="ECO:0000259" key="1">
    <source>
        <dbReference type="PROSITE" id="PS50181"/>
    </source>
</evidence>
<keyword evidence="3" id="KW-1185">Reference proteome</keyword>
<gene>
    <name evidence="2" type="ORF">LTRI10_LOCUS33091</name>
</gene>
<dbReference type="CDD" id="cd22160">
    <property type="entry name" value="F-box_AtFBL13-like"/>
    <property type="match status" value="1"/>
</dbReference>
<dbReference type="PANTHER" id="PTHR31639">
    <property type="entry name" value="F-BOX PROTEIN-LIKE"/>
    <property type="match status" value="1"/>
</dbReference>
<dbReference type="Gene3D" id="3.80.10.10">
    <property type="entry name" value="Ribonuclease Inhibitor"/>
    <property type="match status" value="1"/>
</dbReference>
<evidence type="ECO:0000313" key="2">
    <source>
        <dbReference type="EMBL" id="CAL1392447.1"/>
    </source>
</evidence>
<dbReference type="InterPro" id="IPR001810">
    <property type="entry name" value="F-box_dom"/>
</dbReference>
<dbReference type="Gene3D" id="1.20.1280.50">
    <property type="match status" value="1"/>
</dbReference>
<dbReference type="Pfam" id="PF24758">
    <property type="entry name" value="LRR_At5g56370"/>
    <property type="match status" value="1"/>
</dbReference>
<feature type="domain" description="F-box" evidence="1">
    <location>
        <begin position="9"/>
        <end position="61"/>
    </location>
</feature>
<organism evidence="2 3">
    <name type="scientific">Linum trigynum</name>
    <dbReference type="NCBI Taxonomy" id="586398"/>
    <lineage>
        <taxon>Eukaryota</taxon>
        <taxon>Viridiplantae</taxon>
        <taxon>Streptophyta</taxon>
        <taxon>Embryophyta</taxon>
        <taxon>Tracheophyta</taxon>
        <taxon>Spermatophyta</taxon>
        <taxon>Magnoliopsida</taxon>
        <taxon>eudicotyledons</taxon>
        <taxon>Gunneridae</taxon>
        <taxon>Pentapetalae</taxon>
        <taxon>rosids</taxon>
        <taxon>fabids</taxon>
        <taxon>Malpighiales</taxon>
        <taxon>Linaceae</taxon>
        <taxon>Linum</taxon>
    </lineage>
</organism>
<dbReference type="Proteomes" id="UP001497516">
    <property type="component" value="Chromosome 6"/>
</dbReference>
<dbReference type="EMBL" id="OZ034819">
    <property type="protein sequence ID" value="CAL1392447.1"/>
    <property type="molecule type" value="Genomic_DNA"/>
</dbReference>
<dbReference type="PANTHER" id="PTHR31639:SF312">
    <property type="entry name" value="CYCLIN-LIKE F-BOX"/>
    <property type="match status" value="1"/>
</dbReference>
<name>A0AAV2F3E6_9ROSI</name>
<reference evidence="2 3" key="1">
    <citation type="submission" date="2024-04" db="EMBL/GenBank/DDBJ databases">
        <authorList>
            <person name="Fracassetti M."/>
        </authorList>
    </citation>
    <scope>NUCLEOTIDE SEQUENCE [LARGE SCALE GENOMIC DNA]</scope>
</reference>
<proteinExistence type="predicted"/>
<protein>
    <recommendedName>
        <fullName evidence="1">F-box domain-containing protein</fullName>
    </recommendedName>
</protein>
<accession>A0AAV2F3E6</accession>